<evidence type="ECO:0000256" key="8">
    <source>
        <dbReference type="PIRSR" id="PIRSR601929-2"/>
    </source>
</evidence>
<dbReference type="PANTHER" id="PTHR31238">
    <property type="entry name" value="GERMIN-LIKE PROTEIN SUBFAMILY 3 MEMBER 3"/>
    <property type="match status" value="1"/>
</dbReference>
<evidence type="ECO:0000256" key="1">
    <source>
        <dbReference type="ARBA" id="ARBA00004271"/>
    </source>
</evidence>
<comment type="caution">
    <text evidence="11">The sequence shown here is derived from an EMBL/GenBank/DDBJ whole genome shotgun (WGS) entry which is preliminary data.</text>
</comment>
<sequence>MSYERTVLDTKNSISCGEPIRGLSDDLRKTASKLARLQRKQAKFRLEVRGIDPRAYRMQSDRSTICQDADSVNPPCNLRNRGLQSNHPHRLRSHKHTYGRELHNQGLRAQCPPYGSHIWRFGLGLQFVAQFPGVTDLGISSLFFKLGTGGIVPPHFHARATELFLVLSGTFHVGFLDSANVLYSATLQAGDQFVFPQGLVHYQQAGSSSAT</sequence>
<dbReference type="InterPro" id="IPR014710">
    <property type="entry name" value="RmlC-like_jellyroll"/>
</dbReference>
<proteinExistence type="inferred from homology"/>
<keyword evidence="4 9" id="KW-0964">Secreted</keyword>
<evidence type="ECO:0000256" key="3">
    <source>
        <dbReference type="ARBA" id="ARBA00022523"/>
    </source>
</evidence>
<keyword evidence="6 7" id="KW-0464">Manganese</keyword>
<dbReference type="GO" id="GO:0030145">
    <property type="term" value="F:manganese ion binding"/>
    <property type="evidence" value="ECO:0007669"/>
    <property type="project" value="UniProtKB-UniRule"/>
</dbReference>
<keyword evidence="5 7" id="KW-0479">Metal-binding</keyword>
<dbReference type="InterPro" id="IPR006045">
    <property type="entry name" value="Cupin_1"/>
</dbReference>
<evidence type="ECO:0000256" key="7">
    <source>
        <dbReference type="PIRSR" id="PIRSR601929-1"/>
    </source>
</evidence>
<keyword evidence="3 9" id="KW-0052">Apoplast</keyword>
<protein>
    <recommendedName>
        <fullName evidence="9">Germin-like protein</fullName>
    </recommendedName>
</protein>
<dbReference type="PRINTS" id="PR00325">
    <property type="entry name" value="GERMIN"/>
</dbReference>
<comment type="subcellular location">
    <subcellularLocation>
        <location evidence="1 9">Secreted</location>
        <location evidence="1 9">Extracellular space</location>
        <location evidence="1 9">Apoplast</location>
    </subcellularLocation>
</comment>
<feature type="binding site" evidence="8">
    <location>
        <position position="155"/>
    </location>
    <ligand>
        <name>Mn(2+)</name>
        <dbReference type="ChEBI" id="CHEBI:29035"/>
    </ligand>
</feature>
<comment type="similarity">
    <text evidence="2 9">Belongs to the germin family.</text>
</comment>
<feature type="binding site" evidence="8">
    <location>
        <position position="162"/>
    </location>
    <ligand>
        <name>Mn(2+)</name>
        <dbReference type="ChEBI" id="CHEBI:29035"/>
    </ligand>
</feature>
<organism evidence="11 12">
    <name type="scientific">Riccia sorocarpa</name>
    <dbReference type="NCBI Taxonomy" id="122646"/>
    <lineage>
        <taxon>Eukaryota</taxon>
        <taxon>Viridiplantae</taxon>
        <taxon>Streptophyta</taxon>
        <taxon>Embryophyta</taxon>
        <taxon>Marchantiophyta</taxon>
        <taxon>Marchantiopsida</taxon>
        <taxon>Marchantiidae</taxon>
        <taxon>Marchantiales</taxon>
        <taxon>Ricciaceae</taxon>
        <taxon>Riccia</taxon>
    </lineage>
</organism>
<accession>A0ABD3HJ17</accession>
<keyword evidence="12" id="KW-1185">Reference proteome</keyword>
<name>A0ABD3HJ17_9MARC</name>
<evidence type="ECO:0000259" key="10">
    <source>
        <dbReference type="SMART" id="SM00835"/>
    </source>
</evidence>
<dbReference type="InterPro" id="IPR011051">
    <property type="entry name" value="RmlC_Cupin_sf"/>
</dbReference>
<dbReference type="Gene3D" id="2.60.120.10">
    <property type="entry name" value="Jelly Rolls"/>
    <property type="match status" value="1"/>
</dbReference>
<feature type="binding site" evidence="7">
    <location>
        <position position="162"/>
    </location>
    <ligand>
        <name>oxalate</name>
        <dbReference type="ChEBI" id="CHEBI:30623"/>
    </ligand>
</feature>
<evidence type="ECO:0000256" key="6">
    <source>
        <dbReference type="ARBA" id="ARBA00023211"/>
    </source>
</evidence>
<dbReference type="InterPro" id="IPR001929">
    <property type="entry name" value="Germin"/>
</dbReference>
<dbReference type="Proteomes" id="UP001633002">
    <property type="component" value="Unassembled WGS sequence"/>
</dbReference>
<dbReference type="SMART" id="SM00835">
    <property type="entry name" value="Cupin_1"/>
    <property type="match status" value="1"/>
</dbReference>
<reference evidence="11 12" key="1">
    <citation type="submission" date="2024-09" db="EMBL/GenBank/DDBJ databases">
        <title>Chromosome-scale assembly of Riccia sorocarpa.</title>
        <authorList>
            <person name="Paukszto L."/>
        </authorList>
    </citation>
    <scope>NUCLEOTIDE SEQUENCE [LARGE SCALE GENOMIC DNA]</scope>
    <source>
        <strain evidence="11">LP-2024</strain>
        <tissue evidence="11">Aerial parts of the thallus</tissue>
    </source>
</reference>
<gene>
    <name evidence="11" type="ORF">R1sor_016419</name>
</gene>
<evidence type="ECO:0000256" key="9">
    <source>
        <dbReference type="RuleBase" id="RU366015"/>
    </source>
</evidence>
<feature type="binding site" evidence="7">
    <location>
        <position position="157"/>
    </location>
    <ligand>
        <name>oxalate</name>
        <dbReference type="ChEBI" id="CHEBI:30623"/>
    </ligand>
</feature>
<evidence type="ECO:0000256" key="4">
    <source>
        <dbReference type="ARBA" id="ARBA00022525"/>
    </source>
</evidence>
<evidence type="ECO:0000313" key="11">
    <source>
        <dbReference type="EMBL" id="KAL3690110.1"/>
    </source>
</evidence>
<evidence type="ECO:0000256" key="5">
    <source>
        <dbReference type="ARBA" id="ARBA00022723"/>
    </source>
</evidence>
<feature type="domain" description="Cupin type-1" evidence="10">
    <location>
        <begin position="121"/>
        <end position="211"/>
    </location>
</feature>
<evidence type="ECO:0000256" key="2">
    <source>
        <dbReference type="ARBA" id="ARBA00007456"/>
    </source>
</evidence>
<dbReference type="GO" id="GO:0048046">
    <property type="term" value="C:apoplast"/>
    <property type="evidence" value="ECO:0007669"/>
    <property type="project" value="UniProtKB-SubCell"/>
</dbReference>
<dbReference type="Pfam" id="PF00190">
    <property type="entry name" value="Cupin_1"/>
    <property type="match status" value="1"/>
</dbReference>
<evidence type="ECO:0000313" key="12">
    <source>
        <dbReference type="Proteomes" id="UP001633002"/>
    </source>
</evidence>
<feature type="binding site" evidence="8">
    <location>
        <position position="201"/>
    </location>
    <ligand>
        <name>Mn(2+)</name>
        <dbReference type="ChEBI" id="CHEBI:29035"/>
    </ligand>
</feature>
<dbReference type="SUPFAM" id="SSF51182">
    <property type="entry name" value="RmlC-like cupins"/>
    <property type="match status" value="1"/>
</dbReference>
<dbReference type="AlphaFoldDB" id="A0ABD3HJ17"/>
<feature type="binding site" evidence="8">
    <location>
        <position position="157"/>
    </location>
    <ligand>
        <name>Mn(2+)</name>
        <dbReference type="ChEBI" id="CHEBI:29035"/>
    </ligand>
</feature>
<dbReference type="EMBL" id="JBJQOH010000004">
    <property type="protein sequence ID" value="KAL3690110.1"/>
    <property type="molecule type" value="Genomic_DNA"/>
</dbReference>